<keyword evidence="1" id="KW-1133">Transmembrane helix</keyword>
<name>A0A8S5PM50_9CAUD</name>
<evidence type="ECO:0000256" key="1">
    <source>
        <dbReference type="SAM" id="Phobius"/>
    </source>
</evidence>
<reference evidence="2" key="1">
    <citation type="journal article" date="2021" name="Proc. Natl. Acad. Sci. U.S.A.">
        <title>A Catalog of Tens of Thousands of Viruses from Human Metagenomes Reveals Hidden Associations with Chronic Diseases.</title>
        <authorList>
            <person name="Tisza M.J."/>
            <person name="Buck C.B."/>
        </authorList>
    </citation>
    <scope>NUCLEOTIDE SEQUENCE</scope>
    <source>
        <strain evidence="2">Ct0zh2</strain>
    </source>
</reference>
<protein>
    <submittedName>
        <fullName evidence="2">Uncharacterized protein</fullName>
    </submittedName>
</protein>
<organism evidence="2">
    <name type="scientific">Siphoviridae sp. ct0zh2</name>
    <dbReference type="NCBI Taxonomy" id="2825302"/>
    <lineage>
        <taxon>Viruses</taxon>
        <taxon>Duplodnaviria</taxon>
        <taxon>Heunggongvirae</taxon>
        <taxon>Uroviricota</taxon>
        <taxon>Caudoviricetes</taxon>
    </lineage>
</organism>
<sequence>MYLVILVFVGVINSYFAVVLNSWHPEMGAFIML</sequence>
<accession>A0A8S5PM50</accession>
<dbReference type="EMBL" id="BK015451">
    <property type="protein sequence ID" value="DAE07505.1"/>
    <property type="molecule type" value="Genomic_DNA"/>
</dbReference>
<keyword evidence="1" id="KW-0472">Membrane</keyword>
<evidence type="ECO:0000313" key="2">
    <source>
        <dbReference type="EMBL" id="DAE07505.1"/>
    </source>
</evidence>
<feature type="transmembrane region" description="Helical" evidence="1">
    <location>
        <begin position="6"/>
        <end position="23"/>
    </location>
</feature>
<keyword evidence="1" id="KW-0812">Transmembrane</keyword>
<proteinExistence type="predicted"/>